<dbReference type="InterPro" id="IPR017930">
    <property type="entry name" value="Myb_dom"/>
</dbReference>
<comment type="caution">
    <text evidence="10">The sequence shown here is derived from an EMBL/GenBank/DDBJ whole genome shotgun (WGS) entry which is preliminary data.</text>
</comment>
<evidence type="ECO:0000313" key="11">
    <source>
        <dbReference type="Proteomes" id="UP001443914"/>
    </source>
</evidence>
<dbReference type="CDD" id="cd00167">
    <property type="entry name" value="SANT"/>
    <property type="match status" value="2"/>
</dbReference>
<comment type="subcellular location">
    <subcellularLocation>
        <location evidence="1">Nucleus</location>
    </subcellularLocation>
</comment>
<dbReference type="InterPro" id="IPR001005">
    <property type="entry name" value="SANT/Myb"/>
</dbReference>
<accession>A0AAW1NJW4</accession>
<protein>
    <submittedName>
        <fullName evidence="10">Uncharacterized protein</fullName>
    </submittedName>
</protein>
<feature type="domain" description="HTH myb-type" evidence="9">
    <location>
        <begin position="62"/>
        <end position="116"/>
    </location>
</feature>
<dbReference type="SUPFAM" id="SSF46689">
    <property type="entry name" value="Homeodomain-like"/>
    <property type="match status" value="1"/>
</dbReference>
<feature type="domain" description="HTH myb-type" evidence="9">
    <location>
        <begin position="9"/>
        <end position="61"/>
    </location>
</feature>
<keyword evidence="2" id="KW-0677">Repeat</keyword>
<dbReference type="FunFam" id="1.10.10.60:FF:000121">
    <property type="entry name" value="Myb transcription factor"/>
    <property type="match status" value="1"/>
</dbReference>
<feature type="domain" description="Myb-like" evidence="8">
    <location>
        <begin position="62"/>
        <end position="112"/>
    </location>
</feature>
<evidence type="ECO:0000256" key="4">
    <source>
        <dbReference type="ARBA" id="ARBA00023125"/>
    </source>
</evidence>
<evidence type="ECO:0000256" key="5">
    <source>
        <dbReference type="ARBA" id="ARBA00023163"/>
    </source>
</evidence>
<dbReference type="GO" id="GO:0005634">
    <property type="term" value="C:nucleus"/>
    <property type="evidence" value="ECO:0007669"/>
    <property type="project" value="UniProtKB-SubCell"/>
</dbReference>
<reference evidence="10" key="1">
    <citation type="submission" date="2024-03" db="EMBL/GenBank/DDBJ databases">
        <title>WGS assembly of Saponaria officinalis var. Norfolk2.</title>
        <authorList>
            <person name="Jenkins J."/>
            <person name="Shu S."/>
            <person name="Grimwood J."/>
            <person name="Barry K."/>
            <person name="Goodstein D."/>
            <person name="Schmutz J."/>
            <person name="Leebens-Mack J."/>
            <person name="Osbourn A."/>
        </authorList>
    </citation>
    <scope>NUCLEOTIDE SEQUENCE [LARGE SCALE GENOMIC DNA]</scope>
    <source>
        <strain evidence="10">JIC</strain>
    </source>
</reference>
<evidence type="ECO:0000256" key="2">
    <source>
        <dbReference type="ARBA" id="ARBA00022737"/>
    </source>
</evidence>
<dbReference type="InterPro" id="IPR015495">
    <property type="entry name" value="Myb_TF_plants"/>
</dbReference>
<feature type="region of interest" description="Disordered" evidence="7">
    <location>
        <begin position="115"/>
        <end position="159"/>
    </location>
</feature>
<dbReference type="AlphaFoldDB" id="A0AAW1NJW4"/>
<proteinExistence type="predicted"/>
<keyword evidence="6" id="KW-0539">Nucleus</keyword>
<dbReference type="SMART" id="SM00717">
    <property type="entry name" value="SANT"/>
    <property type="match status" value="2"/>
</dbReference>
<dbReference type="GO" id="GO:0000976">
    <property type="term" value="F:transcription cis-regulatory region binding"/>
    <property type="evidence" value="ECO:0007669"/>
    <property type="project" value="UniProtKB-ARBA"/>
</dbReference>
<feature type="compositionally biased region" description="Low complexity" evidence="7">
    <location>
        <begin position="198"/>
        <end position="220"/>
    </location>
</feature>
<sequence>MGRAPCCSKVGLHRGPWTAREDALLIKYIEAHGEGQWRSLPKNAGLLRCGKSCRLRWMNYLRPDIKRGNITPEEDDLIIRLHALLGNRWSLIAGRLPGRTDNEIKNYWNTHLSKRLRATQGSDPNTHKNVSEPRHEKRQNGSRDNRKKMNNKTSQKIDGRKIMEDKSSYVGDETVKTKIHLPKPVRVTSMVSLTSNGSNTSFETNVSNTTTTTTSASSSQSQVESLNHGGIFDPESIDPENILMDLPWLSNNANMVEENGFDNMMKIGLCEDYVNRDIIEPNDYNRAMLGAQDRNKQFEKLYEEYLELIKADHGQIDGYIEGGGDDEVQLDSFTESFLV</sequence>
<dbReference type="Proteomes" id="UP001443914">
    <property type="component" value="Unassembled WGS sequence"/>
</dbReference>
<feature type="region of interest" description="Disordered" evidence="7">
    <location>
        <begin position="196"/>
        <end position="220"/>
    </location>
</feature>
<dbReference type="PROSITE" id="PS50090">
    <property type="entry name" value="MYB_LIKE"/>
    <property type="match status" value="2"/>
</dbReference>
<evidence type="ECO:0000256" key="3">
    <source>
        <dbReference type="ARBA" id="ARBA00023015"/>
    </source>
</evidence>
<dbReference type="FunFam" id="1.10.10.60:FF:000394">
    <property type="entry name" value="MYB transcription factor"/>
    <property type="match status" value="1"/>
</dbReference>
<keyword evidence="5" id="KW-0804">Transcription</keyword>
<keyword evidence="11" id="KW-1185">Reference proteome</keyword>
<dbReference type="PROSITE" id="PS51294">
    <property type="entry name" value="HTH_MYB"/>
    <property type="match status" value="2"/>
</dbReference>
<dbReference type="PANTHER" id="PTHR47999:SF9">
    <property type="entry name" value="TRANSCRIPTION REPRESSOR MYB5-LIKE"/>
    <property type="match status" value="1"/>
</dbReference>
<evidence type="ECO:0000259" key="8">
    <source>
        <dbReference type="PROSITE" id="PS50090"/>
    </source>
</evidence>
<evidence type="ECO:0000256" key="7">
    <source>
        <dbReference type="SAM" id="MobiDB-lite"/>
    </source>
</evidence>
<dbReference type="PANTHER" id="PTHR47999">
    <property type="entry name" value="TRANSCRIPTION FACTOR MYB8-RELATED-RELATED"/>
    <property type="match status" value="1"/>
</dbReference>
<dbReference type="InterPro" id="IPR009057">
    <property type="entry name" value="Homeodomain-like_sf"/>
</dbReference>
<dbReference type="EMBL" id="JBDFQZ010000001">
    <property type="protein sequence ID" value="KAK9758088.1"/>
    <property type="molecule type" value="Genomic_DNA"/>
</dbReference>
<keyword evidence="3" id="KW-0805">Transcription regulation</keyword>
<evidence type="ECO:0000313" key="10">
    <source>
        <dbReference type="EMBL" id="KAK9758088.1"/>
    </source>
</evidence>
<gene>
    <name evidence="10" type="ORF">RND81_01G205900</name>
</gene>
<evidence type="ECO:0000256" key="1">
    <source>
        <dbReference type="ARBA" id="ARBA00004123"/>
    </source>
</evidence>
<evidence type="ECO:0000259" key="9">
    <source>
        <dbReference type="PROSITE" id="PS51294"/>
    </source>
</evidence>
<dbReference type="Pfam" id="PF00249">
    <property type="entry name" value="Myb_DNA-binding"/>
    <property type="match status" value="2"/>
</dbReference>
<evidence type="ECO:0000256" key="6">
    <source>
        <dbReference type="ARBA" id="ARBA00023242"/>
    </source>
</evidence>
<feature type="domain" description="Myb-like" evidence="8">
    <location>
        <begin position="9"/>
        <end position="61"/>
    </location>
</feature>
<name>A0AAW1NJW4_SAPOF</name>
<organism evidence="10 11">
    <name type="scientific">Saponaria officinalis</name>
    <name type="common">Common soapwort</name>
    <name type="synonym">Lychnis saponaria</name>
    <dbReference type="NCBI Taxonomy" id="3572"/>
    <lineage>
        <taxon>Eukaryota</taxon>
        <taxon>Viridiplantae</taxon>
        <taxon>Streptophyta</taxon>
        <taxon>Embryophyta</taxon>
        <taxon>Tracheophyta</taxon>
        <taxon>Spermatophyta</taxon>
        <taxon>Magnoliopsida</taxon>
        <taxon>eudicotyledons</taxon>
        <taxon>Gunneridae</taxon>
        <taxon>Pentapetalae</taxon>
        <taxon>Caryophyllales</taxon>
        <taxon>Caryophyllaceae</taxon>
        <taxon>Caryophylleae</taxon>
        <taxon>Saponaria</taxon>
    </lineage>
</organism>
<feature type="compositionally biased region" description="Basic and acidic residues" evidence="7">
    <location>
        <begin position="125"/>
        <end position="144"/>
    </location>
</feature>
<dbReference type="Gene3D" id="1.10.10.60">
    <property type="entry name" value="Homeodomain-like"/>
    <property type="match status" value="2"/>
</dbReference>
<keyword evidence="4" id="KW-0238">DNA-binding</keyword>